<dbReference type="RefSeq" id="WP_119049612.1">
    <property type="nucleotide sequence ID" value="NZ_CP032157.1"/>
</dbReference>
<keyword evidence="1" id="KW-0472">Membrane</keyword>
<feature type="transmembrane region" description="Helical" evidence="1">
    <location>
        <begin position="79"/>
        <end position="100"/>
    </location>
</feature>
<evidence type="ECO:0000256" key="1">
    <source>
        <dbReference type="SAM" id="Phobius"/>
    </source>
</evidence>
<reference evidence="2 3" key="1">
    <citation type="submission" date="2018-09" db="EMBL/GenBank/DDBJ databases">
        <title>Genome sequencing of strain 6GH32-13.</title>
        <authorList>
            <person name="Weon H.-Y."/>
            <person name="Heo J."/>
            <person name="Kwon S.-W."/>
        </authorList>
    </citation>
    <scope>NUCLEOTIDE SEQUENCE [LARGE SCALE GENOMIC DNA]</scope>
    <source>
        <strain evidence="2 3">5GH32-13</strain>
    </source>
</reference>
<keyword evidence="1" id="KW-0812">Transmembrane</keyword>
<proteinExistence type="predicted"/>
<dbReference type="Proteomes" id="UP000263900">
    <property type="component" value="Chromosome"/>
</dbReference>
<feature type="transmembrane region" description="Helical" evidence="1">
    <location>
        <begin position="112"/>
        <end position="134"/>
    </location>
</feature>
<dbReference type="AlphaFoldDB" id="A0A3B7MJI2"/>
<name>A0A3B7MJI2_9BACT</name>
<dbReference type="KEGG" id="pseg:D3H65_07215"/>
<organism evidence="2 3">
    <name type="scientific">Paraflavitalea soli</name>
    <dbReference type="NCBI Taxonomy" id="2315862"/>
    <lineage>
        <taxon>Bacteria</taxon>
        <taxon>Pseudomonadati</taxon>
        <taxon>Bacteroidota</taxon>
        <taxon>Chitinophagia</taxon>
        <taxon>Chitinophagales</taxon>
        <taxon>Chitinophagaceae</taxon>
        <taxon>Paraflavitalea</taxon>
    </lineage>
</organism>
<evidence type="ECO:0000313" key="3">
    <source>
        <dbReference type="Proteomes" id="UP000263900"/>
    </source>
</evidence>
<keyword evidence="3" id="KW-1185">Reference proteome</keyword>
<evidence type="ECO:0008006" key="4">
    <source>
        <dbReference type="Google" id="ProtNLM"/>
    </source>
</evidence>
<keyword evidence="1" id="KW-1133">Transmembrane helix</keyword>
<accession>A0A3B7MJI2</accession>
<dbReference type="OrthoDB" id="7564746at2"/>
<feature type="transmembrane region" description="Helical" evidence="1">
    <location>
        <begin position="25"/>
        <end position="47"/>
    </location>
</feature>
<evidence type="ECO:0000313" key="2">
    <source>
        <dbReference type="EMBL" id="AXY73777.1"/>
    </source>
</evidence>
<dbReference type="EMBL" id="CP032157">
    <property type="protein sequence ID" value="AXY73777.1"/>
    <property type="molecule type" value="Genomic_DNA"/>
</dbReference>
<gene>
    <name evidence="2" type="ORF">D3H65_07215</name>
</gene>
<protein>
    <recommendedName>
        <fullName evidence="4">DUF1440 domain-containing protein</fullName>
    </recommendedName>
</protein>
<sequence length="174" mass="18846">MTKTSHSTLTASAAGIASRQQPFPIILKAGLIAGILDILAAFVSYMIKTGKNPFLILNYIASAAFGKEIGYGDKTLMPVLGLLFHFLIAIIFAAIFYYVWPLIRQVSKNWIVSGLGYGVLVWVAMNLVVLPLTAAPGVGKHTTSGVITGLLILMVFVGLPISWVISRYRNAHLR</sequence>
<feature type="transmembrane region" description="Helical" evidence="1">
    <location>
        <begin position="146"/>
        <end position="165"/>
    </location>
</feature>